<organism evidence="8 9">
    <name type="scientific">Sphingorhabdus contaminans</name>
    <dbReference type="NCBI Taxonomy" id="1343899"/>
    <lineage>
        <taxon>Bacteria</taxon>
        <taxon>Pseudomonadati</taxon>
        <taxon>Pseudomonadota</taxon>
        <taxon>Alphaproteobacteria</taxon>
        <taxon>Sphingomonadales</taxon>
        <taxon>Sphingomonadaceae</taxon>
        <taxon>Sphingorhabdus</taxon>
    </lineage>
</organism>
<evidence type="ECO:0000256" key="4">
    <source>
        <dbReference type="ARBA" id="ARBA00023235"/>
    </source>
</evidence>
<dbReference type="EMBL" id="VKKU01000001">
    <property type="protein sequence ID" value="TSB04150.1"/>
    <property type="molecule type" value="Genomic_DNA"/>
</dbReference>
<dbReference type="Pfam" id="PF00254">
    <property type="entry name" value="FKBP_C"/>
    <property type="match status" value="1"/>
</dbReference>
<gene>
    <name evidence="8" type="ORF">FOM92_01555</name>
</gene>
<accession>A0A553WHH9</accession>
<keyword evidence="9" id="KW-1185">Reference proteome</keyword>
<evidence type="ECO:0000259" key="7">
    <source>
        <dbReference type="PROSITE" id="PS50059"/>
    </source>
</evidence>
<proteinExistence type="inferred from homology"/>
<dbReference type="Proteomes" id="UP000320160">
    <property type="component" value="Unassembled WGS sequence"/>
</dbReference>
<evidence type="ECO:0000256" key="2">
    <source>
        <dbReference type="ARBA" id="ARBA00006577"/>
    </source>
</evidence>
<dbReference type="AlphaFoldDB" id="A0A553WHH9"/>
<dbReference type="PROSITE" id="PS50059">
    <property type="entry name" value="FKBP_PPIASE"/>
    <property type="match status" value="1"/>
</dbReference>
<sequence>MGIILVGQTSLRRYQPYMSKIFSPLLVTALLSTPVIAAPKPVKPKPPVLSCKIATPEGLSYTVIKAGKGERPGADAKVKVNYKGMLTADGSEFDSGQNADFKVGGVIPGFAQGLQLMQPGGSYRLCIPSKLGYGETGTGPIPANADLVFEVDLLSFTTPPPKPVVPLAERACSNTTGSGLGYLAIKQGNGKKPSETDMALVDFTTFDGKTGVSLEKREWEKIPLSQATAVFVEALKMMQVGSSYTFCLPKPKEGDAAASAEPEINIRVDLLDVRPAPVLD</sequence>
<evidence type="ECO:0000313" key="9">
    <source>
        <dbReference type="Proteomes" id="UP000320160"/>
    </source>
</evidence>
<dbReference type="InterPro" id="IPR046357">
    <property type="entry name" value="PPIase_dom_sf"/>
</dbReference>
<comment type="catalytic activity">
    <reaction evidence="1 5 6">
        <text>[protein]-peptidylproline (omega=180) = [protein]-peptidylproline (omega=0)</text>
        <dbReference type="Rhea" id="RHEA:16237"/>
        <dbReference type="Rhea" id="RHEA-COMP:10747"/>
        <dbReference type="Rhea" id="RHEA-COMP:10748"/>
        <dbReference type="ChEBI" id="CHEBI:83833"/>
        <dbReference type="ChEBI" id="CHEBI:83834"/>
        <dbReference type="EC" id="5.2.1.8"/>
    </reaction>
</comment>
<reference evidence="8 9" key="1">
    <citation type="submission" date="2019-07" db="EMBL/GenBank/DDBJ databases">
        <authorList>
            <person name="Park M."/>
        </authorList>
    </citation>
    <scope>NUCLEOTIDE SEQUENCE [LARGE SCALE GENOMIC DNA]</scope>
    <source>
        <strain evidence="8 9">KCTC32445</strain>
    </source>
</reference>
<name>A0A553WHH9_9SPHN</name>
<feature type="domain" description="PPIase FKBP-type" evidence="7">
    <location>
        <begin position="75"/>
        <end position="157"/>
    </location>
</feature>
<dbReference type="PANTHER" id="PTHR43811">
    <property type="entry name" value="FKBP-TYPE PEPTIDYL-PROLYL CIS-TRANS ISOMERASE FKPA"/>
    <property type="match status" value="1"/>
</dbReference>
<dbReference type="EC" id="5.2.1.8" evidence="6"/>
<dbReference type="Gene3D" id="3.10.50.40">
    <property type="match status" value="2"/>
</dbReference>
<comment type="similarity">
    <text evidence="2 6">Belongs to the FKBP-type PPIase family.</text>
</comment>
<evidence type="ECO:0000256" key="6">
    <source>
        <dbReference type="RuleBase" id="RU003915"/>
    </source>
</evidence>
<dbReference type="GO" id="GO:0003755">
    <property type="term" value="F:peptidyl-prolyl cis-trans isomerase activity"/>
    <property type="evidence" value="ECO:0007669"/>
    <property type="project" value="UniProtKB-UniRule"/>
</dbReference>
<evidence type="ECO:0000313" key="8">
    <source>
        <dbReference type="EMBL" id="TSB04150.1"/>
    </source>
</evidence>
<evidence type="ECO:0000256" key="1">
    <source>
        <dbReference type="ARBA" id="ARBA00000971"/>
    </source>
</evidence>
<comment type="caution">
    <text evidence="8">The sequence shown here is derived from an EMBL/GenBank/DDBJ whole genome shotgun (WGS) entry which is preliminary data.</text>
</comment>
<evidence type="ECO:0000256" key="3">
    <source>
        <dbReference type="ARBA" id="ARBA00023110"/>
    </source>
</evidence>
<keyword evidence="3 5" id="KW-0697">Rotamase</keyword>
<dbReference type="PANTHER" id="PTHR43811:SF19">
    <property type="entry name" value="39 KDA FK506-BINDING NUCLEAR PROTEIN"/>
    <property type="match status" value="1"/>
</dbReference>
<evidence type="ECO:0000256" key="5">
    <source>
        <dbReference type="PROSITE-ProRule" id="PRU00277"/>
    </source>
</evidence>
<dbReference type="InterPro" id="IPR001179">
    <property type="entry name" value="PPIase_FKBP_dom"/>
</dbReference>
<dbReference type="OrthoDB" id="9812109at2"/>
<protein>
    <recommendedName>
        <fullName evidence="6">Peptidyl-prolyl cis-trans isomerase</fullName>
        <ecNumber evidence="6">5.2.1.8</ecNumber>
    </recommendedName>
</protein>
<dbReference type="SUPFAM" id="SSF54534">
    <property type="entry name" value="FKBP-like"/>
    <property type="match status" value="2"/>
</dbReference>
<keyword evidence="4 5" id="KW-0413">Isomerase</keyword>